<evidence type="ECO:0000313" key="6">
    <source>
        <dbReference type="Proteomes" id="UP000006512"/>
    </source>
</evidence>
<accession>F4QLW5</accession>
<dbReference type="PANTHER" id="PTHR43142">
    <property type="entry name" value="CARBOXYLIC ESTER HYDROLASE"/>
    <property type="match status" value="1"/>
</dbReference>
<dbReference type="Proteomes" id="UP000006512">
    <property type="component" value="Unassembled WGS sequence"/>
</dbReference>
<sequence>MNRRHALTGLTALTATALVTPVSARSAVSKVQTTAGPVTGQVKDGVSVYLGLRYGIARRFQPPVKPEPWTKPFAAVTYGPASPQGSTPDPYGQSEDCLFLNIWTPEANTKKARPVMFYIHGGAYANGSGGSPLYDGTNLALRGDVVVVTVNHRLNAFGYLYLARLERLALGGANVSLLEHTPSALRLQQSGNCGQLDLHLALEWVRDNIRNFGGDPNQVMVFGQSGGGAKIATMMATPSARGLFNRAATMSGQQVTASGPGNATLRATAFLELLGLKPDADGLAKVQTLPVADLVAALKAKDPVIGSGGVYMGPVLDETVLFRHPFWPDAPSQSHDIPMMIGNTRDETRAFLGGDPHNFELTWDELPAKLPPQYRVDIDPYIVIDTYRRLYPDMSPSDVFFAATTAGRSWRGAVEELEARAKAGAVIYAYQADWRSPKDGGKHGAPHTIDIPLVFRTTAVPDSITTDSDDARRIADLFSDAFIAFAKSGSPQTPALPQWLPYTMAGRETMLMDLPPQLALDPRGEERKLFSKVPFIQQGT</sequence>
<dbReference type="STRING" id="715226.ABI_08200"/>
<evidence type="ECO:0000256" key="1">
    <source>
        <dbReference type="ARBA" id="ARBA00005964"/>
    </source>
</evidence>
<dbReference type="HOGENOM" id="CLU_006586_16_4_5"/>
<proteinExistence type="inferred from homology"/>
<keyword evidence="3" id="KW-0732">Signal</keyword>
<keyword evidence="2 3" id="KW-0378">Hydrolase</keyword>
<feature type="domain" description="Carboxylesterase type B" evidence="4">
    <location>
        <begin position="189"/>
        <end position="517"/>
    </location>
</feature>
<dbReference type="AlphaFoldDB" id="F4QLW5"/>
<dbReference type="EMBL" id="GL883077">
    <property type="protein sequence ID" value="EGF92384.1"/>
    <property type="molecule type" value="Genomic_DNA"/>
</dbReference>
<dbReference type="SUPFAM" id="SSF53474">
    <property type="entry name" value="alpha/beta-Hydrolases"/>
    <property type="match status" value="1"/>
</dbReference>
<protein>
    <recommendedName>
        <fullName evidence="3">Carboxylic ester hydrolase</fullName>
        <ecNumber evidence="3">3.1.1.-</ecNumber>
    </recommendedName>
</protein>
<dbReference type="InterPro" id="IPR019819">
    <property type="entry name" value="Carboxylesterase_B_CS"/>
</dbReference>
<dbReference type="Pfam" id="PF00135">
    <property type="entry name" value="COesterase"/>
    <property type="match status" value="2"/>
</dbReference>
<feature type="domain" description="Carboxylesterase type B" evidence="4">
    <location>
        <begin position="29"/>
        <end position="162"/>
    </location>
</feature>
<dbReference type="Gene3D" id="3.40.50.1820">
    <property type="entry name" value="alpha/beta hydrolase"/>
    <property type="match status" value="1"/>
</dbReference>
<dbReference type="GO" id="GO:0016787">
    <property type="term" value="F:hydrolase activity"/>
    <property type="evidence" value="ECO:0007669"/>
    <property type="project" value="UniProtKB-KW"/>
</dbReference>
<feature type="chain" id="PRO_5005129549" description="Carboxylic ester hydrolase" evidence="3">
    <location>
        <begin position="25"/>
        <end position="540"/>
    </location>
</feature>
<dbReference type="PROSITE" id="PS00122">
    <property type="entry name" value="CARBOXYLESTERASE_B_1"/>
    <property type="match status" value="1"/>
</dbReference>
<keyword evidence="6" id="KW-1185">Reference proteome</keyword>
<dbReference type="OrthoDB" id="9775851at2"/>
<dbReference type="InterPro" id="IPR002018">
    <property type="entry name" value="CarbesteraseB"/>
</dbReference>
<feature type="signal peptide" evidence="3">
    <location>
        <begin position="1"/>
        <end position="24"/>
    </location>
</feature>
<dbReference type="PANTHER" id="PTHR43142:SF1">
    <property type="entry name" value="CARBOXYLIC ESTER HYDROLASE"/>
    <property type="match status" value="1"/>
</dbReference>
<gene>
    <name evidence="5" type="ORF">ABI_08200</name>
</gene>
<name>F4QLW5_9CAUL</name>
<comment type="similarity">
    <text evidence="1 3">Belongs to the type-B carboxylesterase/lipase family.</text>
</comment>
<evidence type="ECO:0000256" key="3">
    <source>
        <dbReference type="RuleBase" id="RU361235"/>
    </source>
</evidence>
<dbReference type="RefSeq" id="WP_006271559.1">
    <property type="nucleotide sequence ID" value="NZ_GL883077.1"/>
</dbReference>
<organism evidence="5 6">
    <name type="scientific">Asticcacaulis biprosthecium C19</name>
    <dbReference type="NCBI Taxonomy" id="715226"/>
    <lineage>
        <taxon>Bacteria</taxon>
        <taxon>Pseudomonadati</taxon>
        <taxon>Pseudomonadota</taxon>
        <taxon>Alphaproteobacteria</taxon>
        <taxon>Caulobacterales</taxon>
        <taxon>Caulobacteraceae</taxon>
        <taxon>Asticcacaulis</taxon>
    </lineage>
</organism>
<dbReference type="EC" id="3.1.1.-" evidence="3"/>
<evidence type="ECO:0000313" key="5">
    <source>
        <dbReference type="EMBL" id="EGF92384.1"/>
    </source>
</evidence>
<dbReference type="ESTHER" id="9caul-f4qlw5">
    <property type="family name" value="Carb_B_Bacteria"/>
</dbReference>
<evidence type="ECO:0000256" key="2">
    <source>
        <dbReference type="ARBA" id="ARBA00022801"/>
    </source>
</evidence>
<dbReference type="eggNOG" id="COG2272">
    <property type="taxonomic scope" value="Bacteria"/>
</dbReference>
<reference evidence="6" key="1">
    <citation type="submission" date="2011-03" db="EMBL/GenBank/DDBJ databases">
        <title>Draft genome sequence of Brevundimonas diminuta.</title>
        <authorList>
            <person name="Brown P.J.B."/>
            <person name="Buechlein A."/>
            <person name="Hemmerich C."/>
            <person name="Brun Y.V."/>
        </authorList>
    </citation>
    <scope>NUCLEOTIDE SEQUENCE [LARGE SCALE GENOMIC DNA]</scope>
    <source>
        <strain evidence="6">C19</strain>
    </source>
</reference>
<dbReference type="InterPro" id="IPR019826">
    <property type="entry name" value="Carboxylesterase_B_AS"/>
</dbReference>
<dbReference type="InterPro" id="IPR029058">
    <property type="entry name" value="AB_hydrolase_fold"/>
</dbReference>
<dbReference type="PROSITE" id="PS00941">
    <property type="entry name" value="CARBOXYLESTERASE_B_2"/>
    <property type="match status" value="1"/>
</dbReference>
<evidence type="ECO:0000259" key="4">
    <source>
        <dbReference type="Pfam" id="PF00135"/>
    </source>
</evidence>